<organism evidence="2 3">
    <name type="scientific">Lysinimonas soli</name>
    <dbReference type="NCBI Taxonomy" id="1074233"/>
    <lineage>
        <taxon>Bacteria</taxon>
        <taxon>Bacillati</taxon>
        <taxon>Actinomycetota</taxon>
        <taxon>Actinomycetes</taxon>
        <taxon>Micrococcales</taxon>
        <taxon>Microbacteriaceae</taxon>
        <taxon>Lysinimonas</taxon>
    </lineage>
</organism>
<dbReference type="Pfam" id="PF00903">
    <property type="entry name" value="Glyoxalase"/>
    <property type="match status" value="1"/>
</dbReference>
<dbReference type="EMBL" id="JBHSMG010000001">
    <property type="protein sequence ID" value="MFC5501161.1"/>
    <property type="molecule type" value="Genomic_DNA"/>
</dbReference>
<dbReference type="Gene3D" id="3.10.180.10">
    <property type="entry name" value="2,3-Dihydroxybiphenyl 1,2-Dioxygenase, domain 1"/>
    <property type="match status" value="1"/>
</dbReference>
<dbReference type="Proteomes" id="UP001596039">
    <property type="component" value="Unassembled WGS sequence"/>
</dbReference>
<dbReference type="PROSITE" id="PS51819">
    <property type="entry name" value="VOC"/>
    <property type="match status" value="1"/>
</dbReference>
<name>A0ABW0NMF8_9MICO</name>
<sequence>MAETPVLQLRLVVETGDHEAALAFYRDALGLTELEAYEGDDGARVSILSIPTATLELSNVAQVRMIDEVEVGRAVAHPFPLTIRVAFEVADAAATTDRLVAAGAEPVAPPTPTPWRSVNARLEGPDGLQLTVFQELGPAG</sequence>
<dbReference type="SUPFAM" id="SSF54593">
    <property type="entry name" value="Glyoxalase/Bleomycin resistance protein/Dihydroxybiphenyl dioxygenase"/>
    <property type="match status" value="1"/>
</dbReference>
<dbReference type="InterPro" id="IPR029068">
    <property type="entry name" value="Glyas_Bleomycin-R_OHBP_Dase"/>
</dbReference>
<keyword evidence="3" id="KW-1185">Reference proteome</keyword>
<dbReference type="InterPro" id="IPR004360">
    <property type="entry name" value="Glyas_Fos-R_dOase_dom"/>
</dbReference>
<gene>
    <name evidence="2" type="ORF">ACFPJ4_02785</name>
</gene>
<comment type="caution">
    <text evidence="2">The sequence shown here is derived from an EMBL/GenBank/DDBJ whole genome shotgun (WGS) entry which is preliminary data.</text>
</comment>
<feature type="domain" description="VOC" evidence="1">
    <location>
        <begin position="5"/>
        <end position="135"/>
    </location>
</feature>
<proteinExistence type="predicted"/>
<accession>A0ABW0NMF8</accession>
<dbReference type="InterPro" id="IPR037523">
    <property type="entry name" value="VOC_core"/>
</dbReference>
<evidence type="ECO:0000313" key="3">
    <source>
        <dbReference type="Proteomes" id="UP001596039"/>
    </source>
</evidence>
<dbReference type="RefSeq" id="WP_386738762.1">
    <property type="nucleotide sequence ID" value="NZ_JBHSMG010000001.1"/>
</dbReference>
<protein>
    <submittedName>
        <fullName evidence="2">VOC family protein</fullName>
    </submittedName>
</protein>
<evidence type="ECO:0000259" key="1">
    <source>
        <dbReference type="PROSITE" id="PS51819"/>
    </source>
</evidence>
<reference evidence="3" key="1">
    <citation type="journal article" date="2019" name="Int. J. Syst. Evol. Microbiol.">
        <title>The Global Catalogue of Microorganisms (GCM) 10K type strain sequencing project: providing services to taxonomists for standard genome sequencing and annotation.</title>
        <authorList>
            <consortium name="The Broad Institute Genomics Platform"/>
            <consortium name="The Broad Institute Genome Sequencing Center for Infectious Disease"/>
            <person name="Wu L."/>
            <person name="Ma J."/>
        </authorList>
    </citation>
    <scope>NUCLEOTIDE SEQUENCE [LARGE SCALE GENOMIC DNA]</scope>
    <source>
        <strain evidence="3">CGMCC 4.6997</strain>
    </source>
</reference>
<evidence type="ECO:0000313" key="2">
    <source>
        <dbReference type="EMBL" id="MFC5501161.1"/>
    </source>
</evidence>